<organism evidence="1 2">
    <name type="scientific">Eumeta variegata</name>
    <name type="common">Bagworm moth</name>
    <name type="synonym">Eumeta japonica</name>
    <dbReference type="NCBI Taxonomy" id="151549"/>
    <lineage>
        <taxon>Eukaryota</taxon>
        <taxon>Metazoa</taxon>
        <taxon>Ecdysozoa</taxon>
        <taxon>Arthropoda</taxon>
        <taxon>Hexapoda</taxon>
        <taxon>Insecta</taxon>
        <taxon>Pterygota</taxon>
        <taxon>Neoptera</taxon>
        <taxon>Endopterygota</taxon>
        <taxon>Lepidoptera</taxon>
        <taxon>Glossata</taxon>
        <taxon>Ditrysia</taxon>
        <taxon>Tineoidea</taxon>
        <taxon>Psychidae</taxon>
        <taxon>Oiketicinae</taxon>
        <taxon>Eumeta</taxon>
    </lineage>
</organism>
<dbReference type="AlphaFoldDB" id="A0A4C1TSP7"/>
<sequence length="200" mass="21944">MTKKAKKARHAGRLPAFAAGSYLRQLAATRSDNPAPSHAVVQKLLKAPTVLVWAKNGYATVCQMLHARRRPNNPCAAVAMRVVGDRTQTRVRALSDFALTGYKSRALPLERARRASADADPAARRRRRRVLPPRIPGDSFSASAPYCVPGAIALPYALNADRRTSEVRPVRTLRAFDLKPSTLAHGGLRAVNDHRSPTRR</sequence>
<proteinExistence type="predicted"/>
<gene>
    <name evidence="1" type="ORF">EVAR_8089_1</name>
</gene>
<reference evidence="1 2" key="1">
    <citation type="journal article" date="2019" name="Commun. Biol.">
        <title>The bagworm genome reveals a unique fibroin gene that provides high tensile strength.</title>
        <authorList>
            <person name="Kono N."/>
            <person name="Nakamura H."/>
            <person name="Ohtoshi R."/>
            <person name="Tomita M."/>
            <person name="Numata K."/>
            <person name="Arakawa K."/>
        </authorList>
    </citation>
    <scope>NUCLEOTIDE SEQUENCE [LARGE SCALE GENOMIC DNA]</scope>
</reference>
<protein>
    <submittedName>
        <fullName evidence="1">Uncharacterized protein</fullName>
    </submittedName>
</protein>
<dbReference type="Proteomes" id="UP000299102">
    <property type="component" value="Unassembled WGS sequence"/>
</dbReference>
<comment type="caution">
    <text evidence="1">The sequence shown here is derived from an EMBL/GenBank/DDBJ whole genome shotgun (WGS) entry which is preliminary data.</text>
</comment>
<evidence type="ECO:0000313" key="2">
    <source>
        <dbReference type="Proteomes" id="UP000299102"/>
    </source>
</evidence>
<accession>A0A4C1TSP7</accession>
<evidence type="ECO:0000313" key="1">
    <source>
        <dbReference type="EMBL" id="GBP17017.1"/>
    </source>
</evidence>
<dbReference type="EMBL" id="BGZK01000084">
    <property type="protein sequence ID" value="GBP17017.1"/>
    <property type="molecule type" value="Genomic_DNA"/>
</dbReference>
<name>A0A4C1TSP7_EUMVA</name>
<keyword evidence="2" id="KW-1185">Reference proteome</keyword>